<evidence type="ECO:0000256" key="4">
    <source>
        <dbReference type="NCBIfam" id="TIGR03130"/>
    </source>
</evidence>
<organism evidence="5 6">
    <name type="scientific">Methylorubrum podarium</name>
    <dbReference type="NCBI Taxonomy" id="200476"/>
    <lineage>
        <taxon>Bacteria</taxon>
        <taxon>Pseudomonadati</taxon>
        <taxon>Pseudomonadota</taxon>
        <taxon>Alphaproteobacteria</taxon>
        <taxon>Hyphomicrobiales</taxon>
        <taxon>Methylobacteriaceae</taxon>
        <taxon>Methylorubrum</taxon>
    </lineage>
</organism>
<evidence type="ECO:0000313" key="5">
    <source>
        <dbReference type="EMBL" id="MER2251826.1"/>
    </source>
</evidence>
<keyword evidence="3" id="KW-0597">Phosphoprotein</keyword>
<dbReference type="EMBL" id="JBELQE010000091">
    <property type="protein sequence ID" value="MER2251826.1"/>
    <property type="molecule type" value="Genomic_DNA"/>
</dbReference>
<gene>
    <name evidence="5" type="primary">mdcC</name>
    <name evidence="5" type="ORF">ABS772_18065</name>
</gene>
<keyword evidence="2" id="KW-0963">Cytoplasm</keyword>
<sequence>MEKLSFRHTTQKALPGTKAQAITGVVASGNLEVLLERALAPTECTVEIETPIRGYGDVWAAVVADFVARAQPGGLRITVNDGGARPDTVSLRLLQGARLMEV</sequence>
<evidence type="ECO:0000256" key="1">
    <source>
        <dbReference type="ARBA" id="ARBA00004496"/>
    </source>
</evidence>
<keyword evidence="6" id="KW-1185">Reference proteome</keyword>
<dbReference type="RefSeq" id="WP_350396177.1">
    <property type="nucleotide sequence ID" value="NZ_JBELQE010000091.1"/>
</dbReference>
<evidence type="ECO:0000256" key="3">
    <source>
        <dbReference type="ARBA" id="ARBA00022553"/>
    </source>
</evidence>
<comment type="caution">
    <text evidence="5">The sequence shown here is derived from an EMBL/GenBank/DDBJ whole genome shotgun (WGS) entry which is preliminary data.</text>
</comment>
<protein>
    <recommendedName>
        <fullName evidence="4">Malonate decarboxylase acyl carrier protein</fullName>
    </recommendedName>
</protein>
<dbReference type="InterPro" id="IPR009662">
    <property type="entry name" value="Malonate_deCO2ase_dsu"/>
</dbReference>
<proteinExistence type="inferred from homology"/>
<comment type="subcellular location">
    <subcellularLocation>
        <location evidence="1">Cytoplasm</location>
    </subcellularLocation>
</comment>
<evidence type="ECO:0000313" key="6">
    <source>
        <dbReference type="Proteomes" id="UP001480955"/>
    </source>
</evidence>
<name>A0ABV1QQX9_9HYPH</name>
<dbReference type="HAMAP" id="MF_00710">
    <property type="entry name" value="Malonate_deCO2ase_dsu"/>
    <property type="match status" value="1"/>
</dbReference>
<evidence type="ECO:0000256" key="2">
    <source>
        <dbReference type="ARBA" id="ARBA00022490"/>
    </source>
</evidence>
<dbReference type="Pfam" id="PF06857">
    <property type="entry name" value="ACP"/>
    <property type="match status" value="1"/>
</dbReference>
<dbReference type="NCBIfam" id="TIGR03130">
    <property type="entry name" value="malonate_delta"/>
    <property type="match status" value="1"/>
</dbReference>
<dbReference type="InterPro" id="IPR023439">
    <property type="entry name" value="Mal_deCO2ase/Cit_lyase_ACP"/>
</dbReference>
<reference evidence="5 6" key="1">
    <citation type="submission" date="2024-06" db="EMBL/GenBank/DDBJ databases">
        <authorList>
            <person name="Campbell A.G."/>
        </authorList>
    </citation>
    <scope>NUCLEOTIDE SEQUENCE [LARGE SCALE GENOMIC DNA]</scope>
    <source>
        <strain evidence="5 6">EM12</strain>
    </source>
</reference>
<dbReference type="Proteomes" id="UP001480955">
    <property type="component" value="Unassembled WGS sequence"/>
</dbReference>
<accession>A0ABV1QQX9</accession>